<evidence type="ECO:0000313" key="4">
    <source>
        <dbReference type="Proteomes" id="UP001332192"/>
    </source>
</evidence>
<feature type="transmembrane region" description="Helical" evidence="1">
    <location>
        <begin position="199"/>
        <end position="223"/>
    </location>
</feature>
<evidence type="ECO:0000313" key="3">
    <source>
        <dbReference type="EMBL" id="WRP18322.1"/>
    </source>
</evidence>
<evidence type="ECO:0000256" key="1">
    <source>
        <dbReference type="SAM" id="Phobius"/>
    </source>
</evidence>
<keyword evidence="2" id="KW-0732">Signal</keyword>
<dbReference type="Pfam" id="PF09546">
    <property type="entry name" value="Spore_III_AE"/>
    <property type="match status" value="1"/>
</dbReference>
<feature type="transmembrane region" description="Helical" evidence="1">
    <location>
        <begin position="260"/>
        <end position="281"/>
    </location>
</feature>
<feature type="transmembrane region" description="Helical" evidence="1">
    <location>
        <begin position="230"/>
        <end position="248"/>
    </location>
</feature>
<keyword evidence="4" id="KW-1185">Reference proteome</keyword>
<feature type="transmembrane region" description="Helical" evidence="1">
    <location>
        <begin position="154"/>
        <end position="179"/>
    </location>
</feature>
<dbReference type="InterPro" id="IPR014194">
    <property type="entry name" value="Spore_III_AE"/>
</dbReference>
<gene>
    <name evidence="3" type="ORF">U7230_04765</name>
</gene>
<keyword evidence="1" id="KW-1133">Transmembrane helix</keyword>
<proteinExistence type="predicted"/>
<protein>
    <submittedName>
        <fullName evidence="3">Stage III sporulation protein AE</fullName>
    </submittedName>
</protein>
<accession>A0ABZ1C209</accession>
<organism evidence="3 4">
    <name type="scientific">Carboxydichorda subterranea</name>
    <dbReference type="NCBI Taxonomy" id="3109565"/>
    <lineage>
        <taxon>Bacteria</taxon>
        <taxon>Bacillati</taxon>
        <taxon>Bacillota</taxon>
        <taxon>Limnochordia</taxon>
        <taxon>Limnochordales</taxon>
        <taxon>Geochordaceae</taxon>
        <taxon>Carboxydichorda</taxon>
    </lineage>
</organism>
<sequence>MSRWTKAMATIAVAVAMGAGSSLAATAQFPGGRVSPGGAAGTSAPEGTAPPRIVEEVYQRGVEHVDLERLDELYRSVDRDVQDRVRLDFRRFLTTAGREGLPSAAEVLDAAVAILTRELVANARTLARIVALSLLGAVLAQLGKGVGGQGVQDVAQAAVLVALVWIGLESLTLALRMVGQSVQQMSAIAQAVMPTLSSLALLAGAGPASLALHPVLLGVVTLAATVLERVVVPGLVIGGGLAVAGHVAPDFPISRLSSLVHQLALTALGLTLTILLGATAVRGAIAPVADGVALRTVKYLTGATVPVVGRMMSEAVEVVAGGSTLIRSGIGVIGLALVMLAALAPVLKLLAVIFVYRLASAVLQPVSDPRIVGALGAMGDTLGLLLSALAATVVVFVLALAATIGAGTMAVLAR</sequence>
<keyword evidence="1" id="KW-0472">Membrane</keyword>
<feature type="transmembrane region" description="Helical" evidence="1">
    <location>
        <begin position="332"/>
        <end position="356"/>
    </location>
</feature>
<keyword evidence="1" id="KW-0812">Transmembrane</keyword>
<name>A0ABZ1C209_9FIRM</name>
<feature type="signal peptide" evidence="2">
    <location>
        <begin position="1"/>
        <end position="24"/>
    </location>
</feature>
<dbReference type="RefSeq" id="WP_324717593.1">
    <property type="nucleotide sequence ID" value="NZ_CP141615.1"/>
</dbReference>
<reference evidence="3 4" key="1">
    <citation type="journal article" date="2024" name="Front. Microbiol.">
        <title>Novel thermophilic genera Geochorda gen. nov. and Carboxydochorda gen. nov. from the deep terrestrial subsurface reveal the ecophysiological diversity in the class Limnochordia.</title>
        <authorList>
            <person name="Karnachuk O.V."/>
            <person name="Lukina A.P."/>
            <person name="Avakyan M.R."/>
            <person name="Kadnikov V.V."/>
            <person name="Begmatov S."/>
            <person name="Beletsky A.V."/>
            <person name="Vlasova K.G."/>
            <person name="Novikov A.A."/>
            <person name="Shcherbakova V.A."/>
            <person name="Mardanov A.V."/>
            <person name="Ravin N.V."/>
        </authorList>
    </citation>
    <scope>NUCLEOTIDE SEQUENCE [LARGE SCALE GENOMIC DNA]</scope>
    <source>
        <strain evidence="3 4">L945</strain>
    </source>
</reference>
<feature type="chain" id="PRO_5045741714" evidence="2">
    <location>
        <begin position="25"/>
        <end position="414"/>
    </location>
</feature>
<feature type="transmembrane region" description="Helical" evidence="1">
    <location>
        <begin position="384"/>
        <end position="413"/>
    </location>
</feature>
<dbReference type="EMBL" id="CP141615">
    <property type="protein sequence ID" value="WRP18322.1"/>
    <property type="molecule type" value="Genomic_DNA"/>
</dbReference>
<evidence type="ECO:0000256" key="2">
    <source>
        <dbReference type="SAM" id="SignalP"/>
    </source>
</evidence>
<dbReference type="Proteomes" id="UP001332192">
    <property type="component" value="Chromosome"/>
</dbReference>